<dbReference type="PANTHER" id="PTHR31901:SF9">
    <property type="entry name" value="GH3 DOMAIN-CONTAINING PROTEIN"/>
    <property type="match status" value="1"/>
</dbReference>
<dbReference type="OrthoDB" id="5678283at2"/>
<evidence type="ECO:0000259" key="2">
    <source>
        <dbReference type="Pfam" id="PF23572"/>
    </source>
</evidence>
<organism evidence="3 4">
    <name type="scientific">Fodinibius sediminis</name>
    <dbReference type="NCBI Taxonomy" id="1214077"/>
    <lineage>
        <taxon>Bacteria</taxon>
        <taxon>Pseudomonadati</taxon>
        <taxon>Balneolota</taxon>
        <taxon>Balneolia</taxon>
        <taxon>Balneolales</taxon>
        <taxon>Balneolaceae</taxon>
        <taxon>Fodinibius</taxon>
    </lineage>
</organism>
<dbReference type="PANTHER" id="PTHR31901">
    <property type="entry name" value="GH3 DOMAIN-CONTAINING PROTEIN"/>
    <property type="match status" value="1"/>
</dbReference>
<dbReference type="InterPro" id="IPR055378">
    <property type="entry name" value="GH3_C"/>
</dbReference>
<dbReference type="InterPro" id="IPR004993">
    <property type="entry name" value="GH3"/>
</dbReference>
<dbReference type="InterPro" id="IPR042099">
    <property type="entry name" value="ANL_N_sf"/>
</dbReference>
<dbReference type="GO" id="GO:0016881">
    <property type="term" value="F:acid-amino acid ligase activity"/>
    <property type="evidence" value="ECO:0007669"/>
    <property type="project" value="TreeGrafter"/>
</dbReference>
<dbReference type="GO" id="GO:0005737">
    <property type="term" value="C:cytoplasm"/>
    <property type="evidence" value="ECO:0007669"/>
    <property type="project" value="TreeGrafter"/>
</dbReference>
<proteinExistence type="predicted"/>
<feature type="domain" description="GH3 middle" evidence="1">
    <location>
        <begin position="269"/>
        <end position="340"/>
    </location>
</feature>
<reference evidence="3 4" key="1">
    <citation type="submission" date="2017-05" db="EMBL/GenBank/DDBJ databases">
        <authorList>
            <person name="Varghese N."/>
            <person name="Submissions S."/>
        </authorList>
    </citation>
    <scope>NUCLEOTIDE SEQUENCE [LARGE SCALE GENOMIC DNA]</scope>
    <source>
        <strain evidence="3 4">DSM 21194</strain>
    </source>
</reference>
<feature type="domain" description="GH3 C-terminal" evidence="2">
    <location>
        <begin position="356"/>
        <end position="467"/>
    </location>
</feature>
<accession>A0A521F3B1</accession>
<dbReference type="Pfam" id="PF23571">
    <property type="entry name" value="GH3_M"/>
    <property type="match status" value="1"/>
</dbReference>
<sequence>MDIKQTQQQLLTGLIRRAEDTNFGRRHNFGTISSYSNFQEEVPISFYDDIAARIQELKQGNQHIFWPGPINKFAVSAGTSGQGKHLPLSDQRLQSDRRFMRKIAASYLRQRPNIFNIIGTHVSLPGFMETNEQFQIGEISAFSAQHAPFWLSPLQFFNADELTQLPFSEKIDRILDEALDTDVRVITAAPNWVLTIFQELLERTGENSMADIWPNLSLLVCGGVKLDNYRSHIQALLGTMEVDFIETYGASEGYIAFSDDLQRRDLNLVFDNGIFYEFIPNPLADPDALSIQQAVPLWEVQPHTPYAVLVTTNAGLWRYALNDIVEFSQTRSPRIEVMGRVSEMLDDYGEALYAYEAAEALARIAEEMKITIGNFTVGAQMPEHEHIPRHYWFIQVSDPIHRDTLNRLSKKLDAAIRQDNRHYAIRRDSQTLDAPKVFTVSQQQINRWLQQKGKEKAQGKLPSILHDSSDVDYFREL</sequence>
<dbReference type="AlphaFoldDB" id="A0A521F3B1"/>
<dbReference type="Gene3D" id="3.40.50.12780">
    <property type="entry name" value="N-terminal domain of ligase-like"/>
    <property type="match status" value="1"/>
</dbReference>
<dbReference type="Pfam" id="PF03321">
    <property type="entry name" value="GH3"/>
    <property type="match status" value="1"/>
</dbReference>
<protein>
    <submittedName>
        <fullName evidence="3">GH3 auxin-responsive promoter</fullName>
    </submittedName>
</protein>
<evidence type="ECO:0000313" key="3">
    <source>
        <dbReference type="EMBL" id="SMO90536.1"/>
    </source>
</evidence>
<evidence type="ECO:0000259" key="1">
    <source>
        <dbReference type="Pfam" id="PF23571"/>
    </source>
</evidence>
<dbReference type="InterPro" id="IPR055377">
    <property type="entry name" value="GH3_M"/>
</dbReference>
<name>A0A521F3B1_9BACT</name>
<keyword evidence="4" id="KW-1185">Reference proteome</keyword>
<dbReference type="EMBL" id="FXTH01000022">
    <property type="protein sequence ID" value="SMO90536.1"/>
    <property type="molecule type" value="Genomic_DNA"/>
</dbReference>
<gene>
    <name evidence="3" type="ORF">SAMN06265218_12243</name>
</gene>
<dbReference type="Pfam" id="PF23572">
    <property type="entry name" value="GH3_C"/>
    <property type="match status" value="1"/>
</dbReference>
<dbReference type="Proteomes" id="UP000317593">
    <property type="component" value="Unassembled WGS sequence"/>
</dbReference>
<evidence type="ECO:0000313" key="4">
    <source>
        <dbReference type="Proteomes" id="UP000317593"/>
    </source>
</evidence>